<gene>
    <name evidence="5" type="ORF">B1A_18058</name>
</gene>
<keyword evidence="3 5" id="KW-0418">Kinase</keyword>
<keyword evidence="1" id="KW-0808">Transferase</keyword>
<keyword evidence="4" id="KW-0067">ATP-binding</keyword>
<dbReference type="AlphaFoldDB" id="T0YVF0"/>
<proteinExistence type="predicted"/>
<evidence type="ECO:0000313" key="5">
    <source>
        <dbReference type="EMBL" id="EQD35927.1"/>
    </source>
</evidence>
<dbReference type="SUPFAM" id="SSF53633">
    <property type="entry name" value="Carbamate kinase-like"/>
    <property type="match status" value="1"/>
</dbReference>
<comment type="caution">
    <text evidence="5">The sequence shown here is derived from an EMBL/GenBank/DDBJ whole genome shotgun (WGS) entry which is preliminary data.</text>
</comment>
<dbReference type="PANTHER" id="PTHR42833:SF4">
    <property type="entry name" value="URIDYLATE KINASE PUMPKIN, CHLOROPLASTIC"/>
    <property type="match status" value="1"/>
</dbReference>
<dbReference type="GO" id="GO:0006225">
    <property type="term" value="P:UDP biosynthetic process"/>
    <property type="evidence" value="ECO:0007669"/>
    <property type="project" value="TreeGrafter"/>
</dbReference>
<sequence>MYSDDPLRNPKAERYRRLTFDQVLAQRLNVMDATAIVMCRDNRLPLQVFNLNNPGDLTRIVRGDEVGTAVSCE</sequence>
<reference evidence="5" key="2">
    <citation type="journal article" date="2014" name="ISME J.">
        <title>Microbial stratification in low pH oxic and suboxic macroscopic growths along an acid mine drainage.</title>
        <authorList>
            <person name="Mendez-Garcia C."/>
            <person name="Mesa V."/>
            <person name="Sprenger R.R."/>
            <person name="Richter M."/>
            <person name="Diez M.S."/>
            <person name="Solano J."/>
            <person name="Bargiela R."/>
            <person name="Golyshina O.V."/>
            <person name="Manteca A."/>
            <person name="Ramos J.L."/>
            <person name="Gallego J.R."/>
            <person name="Llorente I."/>
            <person name="Martins Dos Santos V.A."/>
            <person name="Jensen O.N."/>
            <person name="Pelaez A.I."/>
            <person name="Sanchez J."/>
            <person name="Ferrer M."/>
        </authorList>
    </citation>
    <scope>NUCLEOTIDE SEQUENCE</scope>
</reference>
<organism evidence="5">
    <name type="scientific">mine drainage metagenome</name>
    <dbReference type="NCBI Taxonomy" id="410659"/>
    <lineage>
        <taxon>unclassified sequences</taxon>
        <taxon>metagenomes</taxon>
        <taxon>ecological metagenomes</taxon>
    </lineage>
</organism>
<evidence type="ECO:0000256" key="4">
    <source>
        <dbReference type="ARBA" id="ARBA00022840"/>
    </source>
</evidence>
<evidence type="ECO:0000256" key="1">
    <source>
        <dbReference type="ARBA" id="ARBA00022679"/>
    </source>
</evidence>
<dbReference type="InterPro" id="IPR036393">
    <property type="entry name" value="AceGlu_kinase-like_sf"/>
</dbReference>
<dbReference type="EMBL" id="AUZX01013307">
    <property type="protein sequence ID" value="EQD35927.1"/>
    <property type="molecule type" value="Genomic_DNA"/>
</dbReference>
<name>T0YVF0_9ZZZZ</name>
<protein>
    <submittedName>
        <fullName evidence="5">Uridylate kinase</fullName>
    </submittedName>
</protein>
<dbReference type="GO" id="GO:0005524">
    <property type="term" value="F:ATP binding"/>
    <property type="evidence" value="ECO:0007669"/>
    <property type="project" value="UniProtKB-KW"/>
</dbReference>
<keyword evidence="2" id="KW-0547">Nucleotide-binding</keyword>
<evidence type="ECO:0000256" key="3">
    <source>
        <dbReference type="ARBA" id="ARBA00022777"/>
    </source>
</evidence>
<dbReference type="Gene3D" id="3.40.1160.10">
    <property type="entry name" value="Acetylglutamate kinase-like"/>
    <property type="match status" value="1"/>
</dbReference>
<dbReference type="PANTHER" id="PTHR42833">
    <property type="entry name" value="URIDYLATE KINASE"/>
    <property type="match status" value="1"/>
</dbReference>
<reference evidence="5" key="1">
    <citation type="submission" date="2013-08" db="EMBL/GenBank/DDBJ databases">
        <authorList>
            <person name="Mendez C."/>
            <person name="Richter M."/>
            <person name="Ferrer M."/>
            <person name="Sanchez J."/>
        </authorList>
    </citation>
    <scope>NUCLEOTIDE SEQUENCE</scope>
</reference>
<evidence type="ECO:0000256" key="2">
    <source>
        <dbReference type="ARBA" id="ARBA00022741"/>
    </source>
</evidence>
<dbReference type="GO" id="GO:0033862">
    <property type="term" value="F:UMP kinase activity"/>
    <property type="evidence" value="ECO:0007669"/>
    <property type="project" value="TreeGrafter"/>
</dbReference>
<accession>T0YVF0</accession>